<dbReference type="FunFam" id="2.60.40.60:FF:000074">
    <property type="entry name" value="Desmoglein 4"/>
    <property type="match status" value="1"/>
</dbReference>
<keyword evidence="18" id="KW-1185">Reference proteome</keyword>
<dbReference type="FunFam" id="2.60.40.60:FF:000083">
    <property type="entry name" value="Desmoglein 1"/>
    <property type="match status" value="1"/>
</dbReference>
<dbReference type="InterPro" id="IPR002126">
    <property type="entry name" value="Cadherin-like_dom"/>
</dbReference>
<dbReference type="InterPro" id="IPR020894">
    <property type="entry name" value="Cadherin_CS"/>
</dbReference>
<dbReference type="GO" id="GO:0034333">
    <property type="term" value="P:adherens junction assembly"/>
    <property type="evidence" value="ECO:0007669"/>
    <property type="project" value="Ensembl"/>
</dbReference>
<feature type="domain" description="Cadherin" evidence="17">
    <location>
        <begin position="70"/>
        <end position="157"/>
    </location>
</feature>
<name>A0A6P5KRB3_PHACI</name>
<dbReference type="PRINTS" id="PR01819">
    <property type="entry name" value="DESMOGLEIN"/>
</dbReference>
<evidence type="ECO:0000313" key="19">
    <source>
        <dbReference type="RefSeq" id="XP_020848220.1"/>
    </source>
</evidence>
<dbReference type="GO" id="GO:0002159">
    <property type="term" value="P:desmosome assembly"/>
    <property type="evidence" value="ECO:0007669"/>
    <property type="project" value="Ensembl"/>
</dbReference>
<evidence type="ECO:0000256" key="9">
    <source>
        <dbReference type="ARBA" id="ARBA00022837"/>
    </source>
</evidence>
<reference evidence="19" key="1">
    <citation type="submission" date="2025-08" db="UniProtKB">
        <authorList>
            <consortium name="RefSeq"/>
        </authorList>
    </citation>
    <scope>IDENTIFICATION</scope>
    <source>
        <tissue evidence="19">Spleen</tissue>
    </source>
</reference>
<dbReference type="GO" id="GO:0120192">
    <property type="term" value="P:tight junction assembly"/>
    <property type="evidence" value="ECO:0007669"/>
    <property type="project" value="Ensembl"/>
</dbReference>
<evidence type="ECO:0000256" key="14">
    <source>
        <dbReference type="ARBA" id="ARBA00023180"/>
    </source>
</evidence>
<dbReference type="PRINTS" id="PR01818">
    <property type="entry name" value="DESMOCADHERN"/>
</dbReference>
<evidence type="ECO:0000256" key="8">
    <source>
        <dbReference type="ARBA" id="ARBA00022737"/>
    </source>
</evidence>
<dbReference type="GO" id="GO:1904704">
    <property type="term" value="P:positive regulation of protein localization to adherens junction"/>
    <property type="evidence" value="ECO:0007669"/>
    <property type="project" value="Ensembl"/>
</dbReference>
<dbReference type="SMART" id="SM00112">
    <property type="entry name" value="CA"/>
    <property type="match status" value="4"/>
</dbReference>
<evidence type="ECO:0000256" key="7">
    <source>
        <dbReference type="ARBA" id="ARBA00022729"/>
    </source>
</evidence>
<dbReference type="SUPFAM" id="SSF49313">
    <property type="entry name" value="Cadherin-like"/>
    <property type="match status" value="4"/>
</dbReference>
<evidence type="ECO:0000259" key="17">
    <source>
        <dbReference type="PROSITE" id="PS50268"/>
    </source>
</evidence>
<dbReference type="CTD" id="1830"/>
<dbReference type="PRINTS" id="PR00205">
    <property type="entry name" value="CADHERIN"/>
</dbReference>
<accession>A0A6P5KRB3</accession>
<evidence type="ECO:0000256" key="15">
    <source>
        <dbReference type="PROSITE-ProRule" id="PRU00043"/>
    </source>
</evidence>
<comment type="subcellular location">
    <subcellularLocation>
        <location evidence="2">Cell junction</location>
        <location evidence="2">Desmosome</location>
    </subcellularLocation>
    <subcellularLocation>
        <location evidence="1">Cell membrane</location>
        <topology evidence="1">Single-pass type I membrane protein</topology>
    </subcellularLocation>
</comment>
<keyword evidence="12" id="KW-1133">Transmembrane helix</keyword>
<dbReference type="GO" id="GO:0005886">
    <property type="term" value="C:plasma membrane"/>
    <property type="evidence" value="ECO:0007669"/>
    <property type="project" value="UniProtKB-SubCell"/>
</dbReference>
<dbReference type="GO" id="GO:1905477">
    <property type="term" value="P:positive regulation of protein localization to membrane"/>
    <property type="evidence" value="ECO:0007669"/>
    <property type="project" value="Ensembl"/>
</dbReference>
<feature type="domain" description="Cadherin" evidence="17">
    <location>
        <begin position="268"/>
        <end position="387"/>
    </location>
</feature>
<keyword evidence="8" id="KW-0677">Repeat</keyword>
<evidence type="ECO:0000256" key="16">
    <source>
        <dbReference type="SAM" id="SignalP"/>
    </source>
</evidence>
<keyword evidence="11" id="KW-0965">Cell junction</keyword>
<dbReference type="FunFam" id="2.60.40.60:FF:000068">
    <property type="entry name" value="Desmoglein 1"/>
    <property type="match status" value="1"/>
</dbReference>
<evidence type="ECO:0000256" key="13">
    <source>
        <dbReference type="ARBA" id="ARBA00023136"/>
    </source>
</evidence>
<dbReference type="AlphaFoldDB" id="A0A6P5KRB3"/>
<dbReference type="GO" id="GO:0005509">
    <property type="term" value="F:calcium ion binding"/>
    <property type="evidence" value="ECO:0007669"/>
    <property type="project" value="UniProtKB-UniRule"/>
</dbReference>
<keyword evidence="10" id="KW-0130">Cell adhesion</keyword>
<dbReference type="FunFam" id="2.60.40.60:FF:000031">
    <property type="entry name" value="Cadherin 3"/>
    <property type="match status" value="1"/>
</dbReference>
<evidence type="ECO:0000256" key="12">
    <source>
        <dbReference type="ARBA" id="ARBA00022989"/>
    </source>
</evidence>
<evidence type="ECO:0000256" key="11">
    <source>
        <dbReference type="ARBA" id="ARBA00022949"/>
    </source>
</evidence>
<dbReference type="PANTHER" id="PTHR24025">
    <property type="entry name" value="DESMOGLEIN FAMILY MEMBER"/>
    <property type="match status" value="1"/>
</dbReference>
<evidence type="ECO:0000256" key="2">
    <source>
        <dbReference type="ARBA" id="ARBA00004568"/>
    </source>
</evidence>
<evidence type="ECO:0000256" key="4">
    <source>
        <dbReference type="ARBA" id="ARBA00022685"/>
    </source>
</evidence>
<dbReference type="CDD" id="cd11304">
    <property type="entry name" value="Cadherin_repeat"/>
    <property type="match status" value="4"/>
</dbReference>
<dbReference type="InParanoid" id="A0A6P5KRB3"/>
<keyword evidence="7 16" id="KW-0732">Signal</keyword>
<dbReference type="InterPro" id="IPR009122">
    <property type="entry name" value="Desmosomal_cadherin"/>
</dbReference>
<evidence type="ECO:0000256" key="1">
    <source>
        <dbReference type="ARBA" id="ARBA00004251"/>
    </source>
</evidence>
<dbReference type="InterPro" id="IPR027397">
    <property type="entry name" value="Catenin-bd_sf"/>
</dbReference>
<dbReference type="FunFam" id="4.10.900.10:FF:000003">
    <property type="entry name" value="Desmoglein 1"/>
    <property type="match status" value="1"/>
</dbReference>
<keyword evidence="6" id="KW-0479">Metal-binding</keyword>
<keyword evidence="3" id="KW-1003">Cell membrane</keyword>
<dbReference type="PROSITE" id="PS50268">
    <property type="entry name" value="CADHERIN_2"/>
    <property type="match status" value="4"/>
</dbReference>
<evidence type="ECO:0000256" key="10">
    <source>
        <dbReference type="ARBA" id="ARBA00022889"/>
    </source>
</evidence>
<evidence type="ECO:0000313" key="18">
    <source>
        <dbReference type="Proteomes" id="UP000515140"/>
    </source>
</evidence>
<dbReference type="FunFam" id="2.60.40.60:FF:000011">
    <property type="entry name" value="Cadherin 1"/>
    <property type="match status" value="1"/>
</dbReference>
<keyword evidence="14" id="KW-0325">Glycoprotein</keyword>
<dbReference type="GO" id="GO:0007156">
    <property type="term" value="P:homophilic cell adhesion via plasma membrane adhesion molecules"/>
    <property type="evidence" value="ECO:0007669"/>
    <property type="project" value="InterPro"/>
</dbReference>
<dbReference type="PANTHER" id="PTHR24025:SF3">
    <property type="entry name" value="DESMOGLEIN-3"/>
    <property type="match status" value="1"/>
</dbReference>
<gene>
    <name evidence="19" type="primary">DSG3</name>
</gene>
<feature type="chain" id="PRO_5028110806" evidence="16">
    <location>
        <begin position="24"/>
        <end position="1029"/>
    </location>
</feature>
<protein>
    <submittedName>
        <fullName evidence="19">Desmoglein-3</fullName>
    </submittedName>
</protein>
<dbReference type="Pfam" id="PF00028">
    <property type="entry name" value="Cadherin"/>
    <property type="match status" value="3"/>
</dbReference>
<evidence type="ECO:0000256" key="5">
    <source>
        <dbReference type="ARBA" id="ARBA00022692"/>
    </source>
</evidence>
<dbReference type="Gene3D" id="2.60.40.60">
    <property type="entry name" value="Cadherins"/>
    <property type="match status" value="5"/>
</dbReference>
<dbReference type="GO" id="GO:0005737">
    <property type="term" value="C:cytoplasm"/>
    <property type="evidence" value="ECO:0007669"/>
    <property type="project" value="Ensembl"/>
</dbReference>
<organism evidence="18 19">
    <name type="scientific">Phascolarctos cinereus</name>
    <name type="common">Koala</name>
    <dbReference type="NCBI Taxonomy" id="38626"/>
    <lineage>
        <taxon>Eukaryota</taxon>
        <taxon>Metazoa</taxon>
        <taxon>Chordata</taxon>
        <taxon>Craniata</taxon>
        <taxon>Vertebrata</taxon>
        <taxon>Euteleostomi</taxon>
        <taxon>Mammalia</taxon>
        <taxon>Metatheria</taxon>
        <taxon>Diprotodontia</taxon>
        <taxon>Phascolarctidae</taxon>
        <taxon>Phascolarctos</taxon>
    </lineage>
</organism>
<dbReference type="GO" id="GO:1903753">
    <property type="term" value="P:negative regulation of p38MAPK cascade"/>
    <property type="evidence" value="ECO:0007669"/>
    <property type="project" value="Ensembl"/>
</dbReference>
<dbReference type="GO" id="GO:0031647">
    <property type="term" value="P:regulation of protein stability"/>
    <property type="evidence" value="ECO:0007669"/>
    <property type="project" value="Ensembl"/>
</dbReference>
<evidence type="ECO:0000256" key="3">
    <source>
        <dbReference type="ARBA" id="ARBA00022475"/>
    </source>
</evidence>
<feature type="domain" description="Cadherin" evidence="17">
    <location>
        <begin position="158"/>
        <end position="267"/>
    </location>
</feature>
<sequence length="1029" mass="111689">MGWLALRTAGALVILMVVVEVSSEFWVEVKEQNEEDGTALQKPLRRYKREWVKFARPCREREDNSKRNPIATISSDFQKTQRITYHISGVGIDQPPYGIFVVNPTTGEINITAIVDREETPMFQINCQALDEMGRNVETPLVLTVKILDVNDNAPVFSQSVFYGEIEENSAANTLVMVLNATDADEPNHLNSKIAFKIVSQEPAGQPMFLLNRHTGEVRSMTSTLDREKYSKYSLRVSGADLDGAGQATECGCQITIKDVNDNFPIFKESQHLIKIEENTLSSEVIRFQVTDLDEEFTDNWFAEYSFTSGNEGNWFVIETDTKTNEGILKVVKALDYEQFQTMQLAITVKNKAPFHHSVISQYRIQSIPITVQVINVKEGIAFHPTSKTFTVQKGISYKKLINYVLGTYPAIDEDTSKPASFVRYAMGRNDGSYLVIDSKTAQIKFVKNLDRDSTFIVNKTLTAEILAIDDNTGKTSTGTITVRVPDFNENCPTVFTDKQTVCRTSASVIVTARPLPNQPDTRPFTFSLVEQPQETPATWSITTINDTSANLRAQKALSSGTHPLSLIVTDREGISCEIPETLELRACDCDENQACFNRVPSPSVKPDDTNRQTGTPSVRLGPAGIGLLLLGLLMLLLAPLLLLFCDCGAGGLGGVGSGFVPVPDGSEGTIHQWGIEGAQPQDKEITNICVPPITANGTEFMENSEVCTNAYAAETVVEGTSGIELTTRLRAASGSGGTTGLGGAGYSGTMRTRHSTGGTIKEYPEGAINMTFLDTYFSQKAFACSEEDDSQGISDCLLIYDDEGVEPPSSPVGCCSFIADDFDDSFLDSLGPKFKKLADISMGIDDETKLSQVPGKTNISIAEIPGSLSASAMSTNATCQSTTNATYQPITNVSCQSTTNVTCQPTTNVTCQPTTNVTCQLATGSTFYSNETSTLSASGSILQPAIPIPDPLLQGNFLVTESYTASSSFLQPSSVVFDPRLTENVTVTERVICPISSVSGIQGTLHGSTQLAGSCNVTCTEDPCSRLI</sequence>
<keyword evidence="5" id="KW-0812">Transmembrane</keyword>
<dbReference type="RefSeq" id="XP_020848220.1">
    <property type="nucleotide sequence ID" value="XM_020992561.1"/>
</dbReference>
<dbReference type="GeneID" id="110212529"/>
<keyword evidence="4" id="KW-0165">Cleavage on pair of basic residues</keyword>
<feature type="signal peptide" evidence="16">
    <location>
        <begin position="1"/>
        <end position="23"/>
    </location>
</feature>
<dbReference type="GO" id="GO:0030057">
    <property type="term" value="C:desmosome"/>
    <property type="evidence" value="ECO:0007669"/>
    <property type="project" value="UniProtKB-SubCell"/>
</dbReference>
<dbReference type="Proteomes" id="UP000515140">
    <property type="component" value="Unplaced"/>
</dbReference>
<feature type="domain" description="Cadherin" evidence="17">
    <location>
        <begin position="384"/>
        <end position="495"/>
    </location>
</feature>
<keyword evidence="13" id="KW-0472">Membrane</keyword>
<proteinExistence type="predicted"/>
<dbReference type="GO" id="GO:0030336">
    <property type="term" value="P:negative regulation of cell migration"/>
    <property type="evidence" value="ECO:0007669"/>
    <property type="project" value="Ensembl"/>
</dbReference>
<dbReference type="InterPro" id="IPR015919">
    <property type="entry name" value="Cadherin-like_sf"/>
</dbReference>
<dbReference type="PROSITE" id="PS00232">
    <property type="entry name" value="CADHERIN_1"/>
    <property type="match status" value="2"/>
</dbReference>
<dbReference type="KEGG" id="pcw:110212529"/>
<keyword evidence="9 15" id="KW-0106">Calcium</keyword>
<dbReference type="Gene3D" id="4.10.900.10">
    <property type="entry name" value="TCF3-CBD (Catenin binding domain)"/>
    <property type="match status" value="1"/>
</dbReference>
<evidence type="ECO:0000256" key="6">
    <source>
        <dbReference type="ARBA" id="ARBA00022723"/>
    </source>
</evidence>
<dbReference type="InterPro" id="IPR050971">
    <property type="entry name" value="Cadherin-domain_protein"/>
</dbReference>
<dbReference type="FunCoup" id="A0A6P5KRB3">
    <property type="interactions" value="64"/>
</dbReference>